<name>A0ABU8M9A0_9PSEU</name>
<dbReference type="Proteomes" id="UP001369736">
    <property type="component" value="Unassembled WGS sequence"/>
</dbReference>
<dbReference type="InterPro" id="IPR018060">
    <property type="entry name" value="HTH_AraC"/>
</dbReference>
<dbReference type="EMBL" id="JBBEGM010000009">
    <property type="protein sequence ID" value="MEJ2863601.1"/>
    <property type="molecule type" value="Genomic_DNA"/>
</dbReference>
<gene>
    <name evidence="5" type="ORF">WCD58_20745</name>
</gene>
<dbReference type="PROSITE" id="PS01124">
    <property type="entry name" value="HTH_ARAC_FAMILY_2"/>
    <property type="match status" value="1"/>
</dbReference>
<evidence type="ECO:0000313" key="5">
    <source>
        <dbReference type="EMBL" id="MEJ2863601.1"/>
    </source>
</evidence>
<keyword evidence="1" id="KW-0805">Transcription regulation</keyword>
<dbReference type="InterPro" id="IPR050204">
    <property type="entry name" value="AraC_XylS_family_regulators"/>
</dbReference>
<dbReference type="PANTHER" id="PTHR46796">
    <property type="entry name" value="HTH-TYPE TRANSCRIPTIONAL ACTIVATOR RHAS-RELATED"/>
    <property type="match status" value="1"/>
</dbReference>
<organism evidence="5 6">
    <name type="scientific">Actinomycetospora flava</name>
    <dbReference type="NCBI Taxonomy" id="3129232"/>
    <lineage>
        <taxon>Bacteria</taxon>
        <taxon>Bacillati</taxon>
        <taxon>Actinomycetota</taxon>
        <taxon>Actinomycetes</taxon>
        <taxon>Pseudonocardiales</taxon>
        <taxon>Pseudonocardiaceae</taxon>
        <taxon>Actinomycetospora</taxon>
    </lineage>
</organism>
<feature type="domain" description="HTH araC/xylS-type" evidence="4">
    <location>
        <begin position="224"/>
        <end position="326"/>
    </location>
</feature>
<dbReference type="Pfam" id="PF12833">
    <property type="entry name" value="HTH_18"/>
    <property type="match status" value="1"/>
</dbReference>
<keyword evidence="2" id="KW-0238">DNA-binding</keyword>
<protein>
    <submittedName>
        <fullName evidence="5">Helix-turn-helix transcriptional regulator</fullName>
    </submittedName>
</protein>
<accession>A0ABU8M9A0</accession>
<dbReference type="SMART" id="SM00342">
    <property type="entry name" value="HTH_ARAC"/>
    <property type="match status" value="1"/>
</dbReference>
<keyword evidence="3" id="KW-0804">Transcription</keyword>
<dbReference type="SUPFAM" id="SSF46689">
    <property type="entry name" value="Homeodomain-like"/>
    <property type="match status" value="1"/>
</dbReference>
<sequence length="326" mass="35436">MTATPSARFPPGVRREVWSTTRPDEAHELMRTAYTDHTPRLSGDLTDFVFARSTTTAGSFSVDRMGFSAEFSGRSAPSTGLLIINQPLNHMPLSISCERRTVSTPVMLTPTWSPFTAEWEGLDLRLTTLDAAGVARLGAGMSGLPADGVVFAGVAPVAPELGRYWAALTAYVNDNVLAEGFDPPPLLLAETFRQLATAALLVFPNSTHREQLRSPDDGEPAAVRRATEFMDTHAGEDIGITEIAEAARLGPRGLQAAFRKHRDQTPLAYLRRVRMDGAHRDLQAADPTLGDTVGAIAAQWGFANPGRFAVDYRRTYGRSPSDTLRR</sequence>
<dbReference type="Gene3D" id="1.10.10.60">
    <property type="entry name" value="Homeodomain-like"/>
    <property type="match status" value="1"/>
</dbReference>
<evidence type="ECO:0000313" key="6">
    <source>
        <dbReference type="Proteomes" id="UP001369736"/>
    </source>
</evidence>
<comment type="caution">
    <text evidence="5">The sequence shown here is derived from an EMBL/GenBank/DDBJ whole genome shotgun (WGS) entry which is preliminary data.</text>
</comment>
<evidence type="ECO:0000259" key="4">
    <source>
        <dbReference type="PROSITE" id="PS01124"/>
    </source>
</evidence>
<proteinExistence type="predicted"/>
<reference evidence="5 6" key="1">
    <citation type="submission" date="2024-03" db="EMBL/GenBank/DDBJ databases">
        <title>Actinomycetospora sp. OC33-EN07, a novel actinomycete isolated from wild orchid (Aerides multiflora).</title>
        <authorList>
            <person name="Suriyachadkun C."/>
        </authorList>
    </citation>
    <scope>NUCLEOTIDE SEQUENCE [LARGE SCALE GENOMIC DNA]</scope>
    <source>
        <strain evidence="5 6">OC33-EN07</strain>
    </source>
</reference>
<keyword evidence="6" id="KW-1185">Reference proteome</keyword>
<dbReference type="RefSeq" id="WP_337704966.1">
    <property type="nucleotide sequence ID" value="NZ_JBBEGM010000009.1"/>
</dbReference>
<evidence type="ECO:0000256" key="1">
    <source>
        <dbReference type="ARBA" id="ARBA00023015"/>
    </source>
</evidence>
<dbReference type="PANTHER" id="PTHR46796:SF12">
    <property type="entry name" value="HTH-TYPE DNA-BINDING TRANSCRIPTIONAL ACTIVATOR EUTR"/>
    <property type="match status" value="1"/>
</dbReference>
<evidence type="ECO:0000256" key="2">
    <source>
        <dbReference type="ARBA" id="ARBA00023125"/>
    </source>
</evidence>
<evidence type="ECO:0000256" key="3">
    <source>
        <dbReference type="ARBA" id="ARBA00023163"/>
    </source>
</evidence>
<dbReference type="InterPro" id="IPR009057">
    <property type="entry name" value="Homeodomain-like_sf"/>
</dbReference>